<keyword evidence="3" id="KW-1185">Reference proteome</keyword>
<proteinExistence type="predicted"/>
<accession>A0AA88JJ62</accession>
<evidence type="ECO:0000313" key="3">
    <source>
        <dbReference type="Proteomes" id="UP001187192"/>
    </source>
</evidence>
<dbReference type="Proteomes" id="UP001187192">
    <property type="component" value="Unassembled WGS sequence"/>
</dbReference>
<name>A0AA88JJ62_FICCA</name>
<dbReference type="EMBL" id="BTGU01013590">
    <property type="protein sequence ID" value="GMN74781.1"/>
    <property type="molecule type" value="Genomic_DNA"/>
</dbReference>
<feature type="region of interest" description="Disordered" evidence="1">
    <location>
        <begin position="18"/>
        <end position="43"/>
    </location>
</feature>
<feature type="compositionally biased region" description="Basic and acidic residues" evidence="1">
    <location>
        <begin position="25"/>
        <end position="36"/>
    </location>
</feature>
<protein>
    <submittedName>
        <fullName evidence="2">Uncharacterized protein</fullName>
    </submittedName>
</protein>
<evidence type="ECO:0000256" key="1">
    <source>
        <dbReference type="SAM" id="MobiDB-lite"/>
    </source>
</evidence>
<reference evidence="2" key="1">
    <citation type="submission" date="2023-07" db="EMBL/GenBank/DDBJ databases">
        <title>draft genome sequence of fig (Ficus carica).</title>
        <authorList>
            <person name="Takahashi T."/>
            <person name="Nishimura K."/>
        </authorList>
    </citation>
    <scope>NUCLEOTIDE SEQUENCE</scope>
</reference>
<gene>
    <name evidence="2" type="ORF">TIFTF001_053917</name>
</gene>
<sequence length="43" mass="4439">MPPSPLSPYSVAAVTTSTTTLSSHQGRDYFASEKGKGPNGLEA</sequence>
<organism evidence="2 3">
    <name type="scientific">Ficus carica</name>
    <name type="common">Common fig</name>
    <dbReference type="NCBI Taxonomy" id="3494"/>
    <lineage>
        <taxon>Eukaryota</taxon>
        <taxon>Viridiplantae</taxon>
        <taxon>Streptophyta</taxon>
        <taxon>Embryophyta</taxon>
        <taxon>Tracheophyta</taxon>
        <taxon>Spermatophyta</taxon>
        <taxon>Magnoliopsida</taxon>
        <taxon>eudicotyledons</taxon>
        <taxon>Gunneridae</taxon>
        <taxon>Pentapetalae</taxon>
        <taxon>rosids</taxon>
        <taxon>fabids</taxon>
        <taxon>Rosales</taxon>
        <taxon>Moraceae</taxon>
        <taxon>Ficeae</taxon>
        <taxon>Ficus</taxon>
    </lineage>
</organism>
<evidence type="ECO:0000313" key="2">
    <source>
        <dbReference type="EMBL" id="GMN74781.1"/>
    </source>
</evidence>
<dbReference type="AlphaFoldDB" id="A0AA88JJ62"/>
<comment type="caution">
    <text evidence="2">The sequence shown here is derived from an EMBL/GenBank/DDBJ whole genome shotgun (WGS) entry which is preliminary data.</text>
</comment>